<dbReference type="Proteomes" id="UP000070138">
    <property type="component" value="Unassembled WGS sequence"/>
</dbReference>
<accession>A0A137RJB6</accession>
<sequence>MDYFRFFPLLIFLMLLSGCNSSEEKSDSQKISAKKKAAITATPRNISKEFKDYWYSGTAEITSYSLMQERYGEIREGTAVNIFVTEDFLPDAQVKANNASEENISVMKLNQMKNFNTGIYPYSIMTSTFSPIATKEHPLKITNSVQEWCGQVYMQLNTRDDFEIESHSYFQGEADQKLSLPKTYLENELWNLIRINPEELPTGDVMIIPSFEYLRLRHKEIKEHNAFASLKQGDSITIYTLNYPDLQRQLMLFFSSTFPYEIEKWEEVNAADQNDTLRLKTTATKLKRIKSDYWTKNRNENLNLRDSLQLK</sequence>
<dbReference type="OrthoDB" id="5496093at2"/>
<dbReference type="AlphaFoldDB" id="A0A137RJB6"/>
<comment type="caution">
    <text evidence="1">The sequence shown here is derived from an EMBL/GenBank/DDBJ whole genome shotgun (WGS) entry which is preliminary data.</text>
</comment>
<evidence type="ECO:0000313" key="2">
    <source>
        <dbReference type="Proteomes" id="UP000070138"/>
    </source>
</evidence>
<protein>
    <submittedName>
        <fullName evidence="1">Septum formation inhibitor Maf</fullName>
    </submittedName>
</protein>
<evidence type="ECO:0000313" key="1">
    <source>
        <dbReference type="EMBL" id="KXO00271.1"/>
    </source>
</evidence>
<dbReference type="RefSeq" id="WP_062621508.1">
    <property type="nucleotide sequence ID" value="NZ_JRWG01000003.1"/>
</dbReference>
<gene>
    <name evidence="1" type="ORF">LS48_06290</name>
</gene>
<dbReference type="PATRIC" id="fig|1548749.3.peg.1333"/>
<name>A0A137RJB6_9FLAO</name>
<keyword evidence="2" id="KW-1185">Reference proteome</keyword>
<reference evidence="2" key="1">
    <citation type="submission" date="2014-10" db="EMBL/GenBank/DDBJ databases">
        <title>Genome sequencing of Vitellibacter sp. D-24.</title>
        <authorList>
            <person name="Thevarajoo S."/>
            <person name="Selvaratnam C."/>
            <person name="Goh K.M."/>
            <person name="Chong C.S."/>
        </authorList>
    </citation>
    <scope>NUCLEOTIDE SEQUENCE [LARGE SCALE GENOMIC DNA]</scope>
    <source>
        <strain evidence="2">D-24</strain>
    </source>
</reference>
<dbReference type="PROSITE" id="PS51257">
    <property type="entry name" value="PROKAR_LIPOPROTEIN"/>
    <property type="match status" value="1"/>
</dbReference>
<proteinExistence type="predicted"/>
<organism evidence="1 2">
    <name type="scientific">Aequorivita aquimaris</name>
    <dbReference type="NCBI Taxonomy" id="1548749"/>
    <lineage>
        <taxon>Bacteria</taxon>
        <taxon>Pseudomonadati</taxon>
        <taxon>Bacteroidota</taxon>
        <taxon>Flavobacteriia</taxon>
        <taxon>Flavobacteriales</taxon>
        <taxon>Flavobacteriaceae</taxon>
        <taxon>Aequorivita</taxon>
    </lineage>
</organism>
<dbReference type="EMBL" id="JRWG01000003">
    <property type="protein sequence ID" value="KXO00271.1"/>
    <property type="molecule type" value="Genomic_DNA"/>
</dbReference>
<dbReference type="STRING" id="1548749.LS48_06290"/>
<reference evidence="1 2" key="2">
    <citation type="journal article" date="2016" name="Int. J. Syst. Evol. Microbiol.">
        <title>Vitellibacter aquimaris sp. nov., a marine bacterium isolated from seawater.</title>
        <authorList>
            <person name="Thevarajoo S."/>
            <person name="Selvaratnam C."/>
            <person name="Goh K.M."/>
            <person name="Hong K.W."/>
            <person name="Chan X.Y."/>
            <person name="Chan K.G."/>
            <person name="Chong C.S."/>
        </authorList>
    </citation>
    <scope>NUCLEOTIDE SEQUENCE [LARGE SCALE GENOMIC DNA]</scope>
    <source>
        <strain evidence="1 2">D-24</strain>
    </source>
</reference>